<dbReference type="PANTHER" id="PTHR15346">
    <property type="entry name" value="DYNACTIN SUBUNIT"/>
    <property type="match status" value="1"/>
</dbReference>
<accession>A0ABR4NRR8</accession>
<dbReference type="InterPro" id="IPR028133">
    <property type="entry name" value="Dynamitin"/>
</dbReference>
<evidence type="ECO:0000256" key="2">
    <source>
        <dbReference type="ARBA" id="ARBA00022490"/>
    </source>
</evidence>
<evidence type="ECO:0000313" key="4">
    <source>
        <dbReference type="Proteomes" id="UP001623330"/>
    </source>
</evidence>
<evidence type="ECO:0000313" key="3">
    <source>
        <dbReference type="EMBL" id="KAL3230959.1"/>
    </source>
</evidence>
<keyword evidence="4" id="KW-1185">Reference proteome</keyword>
<name>A0ABR4NRR8_9SACH</name>
<reference evidence="3 4" key="1">
    <citation type="submission" date="2024-05" db="EMBL/GenBank/DDBJ databases">
        <title>Long read based assembly of the Candida bracarensis genome reveals expanded adhesin content.</title>
        <authorList>
            <person name="Marcet-Houben M."/>
            <person name="Ksiezopolska E."/>
            <person name="Gabaldon T."/>
        </authorList>
    </citation>
    <scope>NUCLEOTIDE SEQUENCE [LARGE SCALE GENOMIC DNA]</scope>
    <source>
        <strain evidence="3 4">CBM6</strain>
    </source>
</reference>
<protein>
    <submittedName>
        <fullName evidence="3">Uncharacterized protein</fullName>
    </submittedName>
</protein>
<keyword evidence="2" id="KW-0963">Cytoplasm</keyword>
<comment type="caution">
    <text evidence="3">The sequence shown here is derived from an EMBL/GenBank/DDBJ whole genome shotgun (WGS) entry which is preliminary data.</text>
</comment>
<evidence type="ECO:0000256" key="1">
    <source>
        <dbReference type="ARBA" id="ARBA00004496"/>
    </source>
</evidence>
<dbReference type="EMBL" id="JBEVYD010000008">
    <property type="protein sequence ID" value="KAL3230959.1"/>
    <property type="molecule type" value="Genomic_DNA"/>
</dbReference>
<dbReference type="Proteomes" id="UP001623330">
    <property type="component" value="Unassembled WGS sequence"/>
</dbReference>
<sequence>MELSVEEDLARLQWEPSDEPTVYESHARYLGDEVEELVDIPLDYGGRGEVSIEKGVVDITIDDFEKVREELVQNLRDCALDTSGIVSHEPDDLEVIKLKLEKMRLIPNQDLREVRELEIMAKELTRESLENRYERLKQLDQTAAVVQDDTRKIPLSFDRMHLNKYLRLEKRLDLLETQLGYRGDSESKSVVHEINDIYRRLMLIESSDGDKLDQFKERFRELSREYEDSLVGKMSKQIAQVHDKFRDRFIGDEVRHGKLLRTYELLDQYTDHFPTLIKRLQSFNDINNKVSDTHSMVKNIQDDITTIKQEQQGWIETLERIEQKMDEQDRIMLAKMSQLEKRINM</sequence>
<proteinExistence type="predicted"/>
<gene>
    <name evidence="3" type="ORF">RNJ44_00598</name>
</gene>
<organism evidence="3 4">
    <name type="scientific">Nakaseomyces bracarensis</name>
    <dbReference type="NCBI Taxonomy" id="273131"/>
    <lineage>
        <taxon>Eukaryota</taxon>
        <taxon>Fungi</taxon>
        <taxon>Dikarya</taxon>
        <taxon>Ascomycota</taxon>
        <taxon>Saccharomycotina</taxon>
        <taxon>Saccharomycetes</taxon>
        <taxon>Saccharomycetales</taxon>
        <taxon>Saccharomycetaceae</taxon>
        <taxon>Nakaseomyces</taxon>
    </lineage>
</organism>
<comment type="subcellular location">
    <subcellularLocation>
        <location evidence="1">Cytoplasm</location>
    </subcellularLocation>
</comment>
<dbReference type="Pfam" id="PF04912">
    <property type="entry name" value="Dynamitin"/>
    <property type="match status" value="1"/>
</dbReference>